<name>A0A177CQX2_9PLEO</name>
<dbReference type="InParanoid" id="A0A177CQX2"/>
<organism evidence="2 3">
    <name type="scientific">Paraphaeosphaeria sporulosa</name>
    <dbReference type="NCBI Taxonomy" id="1460663"/>
    <lineage>
        <taxon>Eukaryota</taxon>
        <taxon>Fungi</taxon>
        <taxon>Dikarya</taxon>
        <taxon>Ascomycota</taxon>
        <taxon>Pezizomycotina</taxon>
        <taxon>Dothideomycetes</taxon>
        <taxon>Pleosporomycetidae</taxon>
        <taxon>Pleosporales</taxon>
        <taxon>Massarineae</taxon>
        <taxon>Didymosphaeriaceae</taxon>
        <taxon>Paraphaeosphaeria</taxon>
    </lineage>
</organism>
<dbReference type="Proteomes" id="UP000077069">
    <property type="component" value="Unassembled WGS sequence"/>
</dbReference>
<evidence type="ECO:0000313" key="3">
    <source>
        <dbReference type="Proteomes" id="UP000077069"/>
    </source>
</evidence>
<proteinExistence type="predicted"/>
<dbReference type="EMBL" id="KV441549">
    <property type="protein sequence ID" value="OAG09914.1"/>
    <property type="molecule type" value="Genomic_DNA"/>
</dbReference>
<dbReference type="RefSeq" id="XP_018040279.1">
    <property type="nucleotide sequence ID" value="XM_018183864.1"/>
</dbReference>
<dbReference type="OrthoDB" id="10496181at2759"/>
<dbReference type="GeneID" id="28767350"/>
<accession>A0A177CQX2</accession>
<keyword evidence="3" id="KW-1185">Reference proteome</keyword>
<sequence>MDHNIFGTMSSIGHSTDSRYINAREQSGERDQSEAIPALGLPHHHPDLQHASTNTRPANRQAPVAVSTPAKKQKLGKNNENKKNRMMGKKGEDEGFIPNWERMQPYAMSTLRNKVASTKIIRYLEAQGVDISQEFPTIDITYNGKKTTRAEAMAMRAQELHQANIDRKNAGGQLSATAHDLSREPLRNVSPMPNDQGVISTTGGGDSEVEVLNAVESQSEVGSQNEAVFQREASSDQNMNVCETDHVKDQNVDEDLKQVGVENLRGSNAYDNRPAGAHNINSEDSEPTIVSYTRAALRTLKEAASKSSSNSPELVYDDSMHPIISFKAQWAIFRLIGRENNKLVFEREAVDRSLHVCHQLLPKKGHNACQADRYKVAGELAQDFYREGGVANWGMAVAMAKKLIDEEFGPNI</sequence>
<reference evidence="2 3" key="1">
    <citation type="submission" date="2016-05" db="EMBL/GenBank/DDBJ databases">
        <title>Comparative analysis of secretome profiles of manganese(II)-oxidizing ascomycete fungi.</title>
        <authorList>
            <consortium name="DOE Joint Genome Institute"/>
            <person name="Zeiner C.A."/>
            <person name="Purvine S.O."/>
            <person name="Zink E.M."/>
            <person name="Wu S."/>
            <person name="Pasa-Tolic L."/>
            <person name="Chaput D.L."/>
            <person name="Haridas S."/>
            <person name="Grigoriev I.V."/>
            <person name="Santelli C.M."/>
            <person name="Hansel C.M."/>
        </authorList>
    </citation>
    <scope>NUCLEOTIDE SEQUENCE [LARGE SCALE GENOMIC DNA]</scope>
    <source>
        <strain evidence="2 3">AP3s5-JAC2a</strain>
    </source>
</reference>
<feature type="compositionally biased region" description="Basic and acidic residues" evidence="1">
    <location>
        <begin position="77"/>
        <end position="93"/>
    </location>
</feature>
<gene>
    <name evidence="2" type="ORF">CC84DRAFT_1235858</name>
</gene>
<protein>
    <submittedName>
        <fullName evidence="2">Uncharacterized protein</fullName>
    </submittedName>
</protein>
<evidence type="ECO:0000313" key="2">
    <source>
        <dbReference type="EMBL" id="OAG09914.1"/>
    </source>
</evidence>
<evidence type="ECO:0000256" key="1">
    <source>
        <dbReference type="SAM" id="MobiDB-lite"/>
    </source>
</evidence>
<dbReference type="AlphaFoldDB" id="A0A177CQX2"/>
<feature type="region of interest" description="Disordered" evidence="1">
    <location>
        <begin position="23"/>
        <end position="93"/>
    </location>
</feature>